<sequence length="77" mass="8648">MKQITTAMCETAEGTRFYNRITDAIHTAQIKNQSYVVIELQSGCDSTTFGLLFRSKGFHVEEWSGIGGGPERLYIGW</sequence>
<proteinExistence type="predicted"/>
<protein>
    <submittedName>
        <fullName evidence="1">Uncharacterized protein</fullName>
    </submittedName>
</protein>
<evidence type="ECO:0000313" key="2">
    <source>
        <dbReference type="Proteomes" id="UP001380953"/>
    </source>
</evidence>
<keyword evidence="2" id="KW-1185">Reference proteome</keyword>
<dbReference type="EMBL" id="JBBKAR010000056">
    <property type="protein sequence ID" value="MEJ8306639.1"/>
    <property type="molecule type" value="Genomic_DNA"/>
</dbReference>
<organism evidence="1 2">
    <name type="scientific">Saccharibacillus sacchari</name>
    <dbReference type="NCBI Taxonomy" id="456493"/>
    <lineage>
        <taxon>Bacteria</taxon>
        <taxon>Bacillati</taxon>
        <taxon>Bacillota</taxon>
        <taxon>Bacilli</taxon>
        <taxon>Bacillales</taxon>
        <taxon>Paenibacillaceae</taxon>
        <taxon>Saccharibacillus</taxon>
    </lineage>
</organism>
<reference evidence="1" key="1">
    <citation type="submission" date="2024-03" db="EMBL/GenBank/DDBJ databases">
        <title>Whole genome sequecning of epiphytes from Marcgravia umbellata leaves.</title>
        <authorList>
            <person name="Kumar G."/>
            <person name="Savka M.A."/>
        </authorList>
    </citation>
    <scope>NUCLEOTIDE SEQUENCE</scope>
    <source>
        <strain evidence="1">RIT_BL5</strain>
    </source>
</reference>
<comment type="caution">
    <text evidence="1">The sequence shown here is derived from an EMBL/GenBank/DDBJ whole genome shotgun (WGS) entry which is preliminary data.</text>
</comment>
<accession>A0ACC6PJH8</accession>
<name>A0ACC6PJH8_9BACL</name>
<evidence type="ECO:0000313" key="1">
    <source>
        <dbReference type="EMBL" id="MEJ8306639.1"/>
    </source>
</evidence>
<dbReference type="Proteomes" id="UP001380953">
    <property type="component" value="Unassembled WGS sequence"/>
</dbReference>
<gene>
    <name evidence="1" type="ORF">WKI47_22240</name>
</gene>